<sequence>MARFLTYWQQRGELGSFDPDVVAELFVRLTISFIANPHGVLPLGDTEAARDFARRYLAPLMYPQSGSD</sequence>
<organism evidence="1 2">
    <name type="scientific">Nocardia speluncae</name>
    <dbReference type="NCBI Taxonomy" id="419477"/>
    <lineage>
        <taxon>Bacteria</taxon>
        <taxon>Bacillati</taxon>
        <taxon>Actinomycetota</taxon>
        <taxon>Actinomycetes</taxon>
        <taxon>Mycobacteriales</taxon>
        <taxon>Nocardiaceae</taxon>
        <taxon>Nocardia</taxon>
    </lineage>
</organism>
<dbReference type="EMBL" id="JAAXOO010000001">
    <property type="protein sequence ID" value="NKY32076.1"/>
    <property type="molecule type" value="Genomic_DNA"/>
</dbReference>
<proteinExistence type="predicted"/>
<keyword evidence="2" id="KW-1185">Reference proteome</keyword>
<dbReference type="RefSeq" id="WP_068035840.1">
    <property type="nucleotide sequence ID" value="NZ_JAAXOO010000001.1"/>
</dbReference>
<accession>A0A846XBN2</accession>
<dbReference type="Proteomes" id="UP000565715">
    <property type="component" value="Unassembled WGS sequence"/>
</dbReference>
<dbReference type="AlphaFoldDB" id="A0A846XBN2"/>
<protein>
    <recommendedName>
        <fullName evidence="3">TetR family transcriptional regulator</fullName>
    </recommendedName>
</protein>
<evidence type="ECO:0000313" key="2">
    <source>
        <dbReference type="Proteomes" id="UP000565715"/>
    </source>
</evidence>
<evidence type="ECO:0008006" key="3">
    <source>
        <dbReference type="Google" id="ProtNLM"/>
    </source>
</evidence>
<name>A0A846XBN2_9NOCA</name>
<comment type="caution">
    <text evidence="1">The sequence shown here is derived from an EMBL/GenBank/DDBJ whole genome shotgun (WGS) entry which is preliminary data.</text>
</comment>
<gene>
    <name evidence="1" type="ORF">HGA13_03175</name>
</gene>
<reference evidence="1 2" key="1">
    <citation type="submission" date="2020-04" db="EMBL/GenBank/DDBJ databases">
        <title>MicrobeNet Type strains.</title>
        <authorList>
            <person name="Nicholson A.C."/>
        </authorList>
    </citation>
    <scope>NUCLEOTIDE SEQUENCE [LARGE SCALE GENOMIC DNA]</scope>
    <source>
        <strain evidence="1 2">DSM 45078</strain>
    </source>
</reference>
<evidence type="ECO:0000313" key="1">
    <source>
        <dbReference type="EMBL" id="NKY32076.1"/>
    </source>
</evidence>